<keyword evidence="4" id="KW-1185">Reference proteome</keyword>
<evidence type="ECO:0000313" key="4">
    <source>
        <dbReference type="Proteomes" id="UP000053766"/>
    </source>
</evidence>
<feature type="transmembrane region" description="Helical" evidence="2">
    <location>
        <begin position="211"/>
        <end position="234"/>
    </location>
</feature>
<feature type="compositionally biased region" description="Polar residues" evidence="1">
    <location>
        <begin position="550"/>
        <end position="562"/>
    </location>
</feature>
<gene>
    <name evidence="3" type="ORF">DICVIV_12688</name>
</gene>
<dbReference type="PANTHER" id="PTHR21579:SF20">
    <property type="entry name" value="PROTEIN TINCAR"/>
    <property type="match status" value="1"/>
</dbReference>
<evidence type="ECO:0000256" key="2">
    <source>
        <dbReference type="SAM" id="Phobius"/>
    </source>
</evidence>
<reference evidence="4" key="2">
    <citation type="journal article" date="2016" name="Sci. Rep.">
        <title>Dictyocaulus viviparus genome, variome and transcriptome elucidate lungworm biology and support future intervention.</title>
        <authorList>
            <person name="McNulty S.N."/>
            <person name="Strube C."/>
            <person name="Rosa B.A."/>
            <person name="Martin J.C."/>
            <person name="Tyagi R."/>
            <person name="Choi Y.J."/>
            <person name="Wang Q."/>
            <person name="Hallsworth Pepin K."/>
            <person name="Zhang X."/>
            <person name="Ozersky P."/>
            <person name="Wilson R.K."/>
            <person name="Sternberg P.W."/>
            <person name="Gasser R.B."/>
            <person name="Mitreva M."/>
        </authorList>
    </citation>
    <scope>NUCLEOTIDE SEQUENCE [LARGE SCALE GENOMIC DNA]</scope>
    <source>
        <strain evidence="4">HannoverDv2000</strain>
    </source>
</reference>
<feature type="transmembrane region" description="Helical" evidence="2">
    <location>
        <begin position="87"/>
        <end position="106"/>
    </location>
</feature>
<sequence length="738" mass="83554">MQKQKNSLLLNTVVFLRKASVLSGDFLNTELDFLYQRARQLATNLPMGETRLVGFQITAEELRGSPLAPNLLPLLMNFRLFGIPLEFFNLFIALIAYASVYPAVFWRVSKLFRRPPIITFVQSDLVSFVTLYNDYSTKCKYESNWVLSGKFSQRQYLVQSRNWPFYHPYVIILSFVTSLVLMTVAPISLYSYGYNKYFSHYYYNRYAPHTIAIVLLVLIVIVRAPTIYALMIFYQHEEKPLLLTCIIVDVVYLFTWILLWLMLTLKREWSFNVAHTVQQIYALQKGLAIGHIKGNENPSQLQNSIIVMQKEHMFITDDQAAKQSLLRHLQRGHFETADESYWSKSNGNDNNSNTRKLQVETSENNTPETPRRSHQLHEESTNMYNSVVKFTLVVRHVHGATSSAQSLLRGNSSTPDGRVQNSGTLERSQNYAYNSTLQRNPASVQRQITTSQWPTQQEAYASIHKFKDYQLSQRRDSDDAPQYGNIEKYSSYSSYGRMLPQSRISIPPTKQQNNIILNNTDYSQQHSNSPSVISVVRQSPLMSERRSLSEHNGANSNFSSTSNRDRSLYQRSAIKLTSFNANDKNIVYGSAPSQWTIQKTPPDQSSQVLWNTNKSSLSASSSQQEHCFTPTSTLTSQGSTCNYDSQTPTARTPPQANAPIYNRTNPGGGGVYGTSDEETTFGNRTLQKPPKAVSSSAIRHAVKVCGPRNDDSANFSLTSSNGSSEANKTSNEFATSIV</sequence>
<feature type="region of interest" description="Disordered" evidence="1">
    <location>
        <begin position="339"/>
        <end position="379"/>
    </location>
</feature>
<dbReference type="AlphaFoldDB" id="A0A0D8XC48"/>
<dbReference type="Proteomes" id="UP000053766">
    <property type="component" value="Unassembled WGS sequence"/>
</dbReference>
<feature type="transmembrane region" description="Helical" evidence="2">
    <location>
        <begin position="241"/>
        <end position="263"/>
    </location>
</feature>
<dbReference type="OrthoDB" id="10033661at2759"/>
<reference evidence="3 4" key="1">
    <citation type="submission" date="2013-11" db="EMBL/GenBank/DDBJ databases">
        <title>Draft genome of the bovine lungworm Dictyocaulus viviparus.</title>
        <authorList>
            <person name="Mitreva M."/>
        </authorList>
    </citation>
    <scope>NUCLEOTIDE SEQUENCE [LARGE SCALE GENOMIC DNA]</scope>
    <source>
        <strain evidence="3 4">HannoverDv2000</strain>
    </source>
</reference>
<feature type="compositionally biased region" description="Basic and acidic residues" evidence="1">
    <location>
        <begin position="369"/>
        <end position="379"/>
    </location>
</feature>
<feature type="region of interest" description="Disordered" evidence="1">
    <location>
        <begin position="542"/>
        <end position="564"/>
    </location>
</feature>
<dbReference type="InterPro" id="IPR053291">
    <property type="entry name" value="Ommatidial_diff-associated"/>
</dbReference>
<protein>
    <recommendedName>
        <fullName evidence="5">Transmembrane protein</fullName>
    </recommendedName>
</protein>
<feature type="compositionally biased region" description="Polar residues" evidence="1">
    <location>
        <begin position="629"/>
        <end position="655"/>
    </location>
</feature>
<feature type="transmembrane region" description="Helical" evidence="2">
    <location>
        <begin position="169"/>
        <end position="191"/>
    </location>
</feature>
<dbReference type="EMBL" id="KN716848">
    <property type="protein sequence ID" value="KJH41337.1"/>
    <property type="molecule type" value="Genomic_DNA"/>
</dbReference>
<evidence type="ECO:0000313" key="3">
    <source>
        <dbReference type="EMBL" id="KJH41337.1"/>
    </source>
</evidence>
<feature type="region of interest" description="Disordered" evidence="1">
    <location>
        <begin position="715"/>
        <end position="738"/>
    </location>
</feature>
<feature type="region of interest" description="Disordered" evidence="1">
    <location>
        <begin position="402"/>
        <end position="424"/>
    </location>
</feature>
<keyword evidence="2" id="KW-0812">Transmembrane</keyword>
<evidence type="ECO:0008006" key="5">
    <source>
        <dbReference type="Google" id="ProtNLM"/>
    </source>
</evidence>
<accession>A0A0D8XC48</accession>
<keyword evidence="2" id="KW-0472">Membrane</keyword>
<feature type="region of interest" description="Disordered" evidence="1">
    <location>
        <begin position="629"/>
        <end position="666"/>
    </location>
</feature>
<evidence type="ECO:0000256" key="1">
    <source>
        <dbReference type="SAM" id="MobiDB-lite"/>
    </source>
</evidence>
<feature type="compositionally biased region" description="Polar residues" evidence="1">
    <location>
        <begin position="342"/>
        <end position="368"/>
    </location>
</feature>
<dbReference type="PANTHER" id="PTHR21579">
    <property type="entry name" value="PROTEIN TINCAR"/>
    <property type="match status" value="1"/>
</dbReference>
<proteinExistence type="predicted"/>
<organism evidence="3 4">
    <name type="scientific">Dictyocaulus viviparus</name>
    <name type="common">Bovine lungworm</name>
    <dbReference type="NCBI Taxonomy" id="29172"/>
    <lineage>
        <taxon>Eukaryota</taxon>
        <taxon>Metazoa</taxon>
        <taxon>Ecdysozoa</taxon>
        <taxon>Nematoda</taxon>
        <taxon>Chromadorea</taxon>
        <taxon>Rhabditida</taxon>
        <taxon>Rhabditina</taxon>
        <taxon>Rhabditomorpha</taxon>
        <taxon>Strongyloidea</taxon>
        <taxon>Metastrongylidae</taxon>
        <taxon>Dictyocaulus</taxon>
    </lineage>
</organism>
<keyword evidence="2" id="KW-1133">Transmembrane helix</keyword>
<name>A0A0D8XC48_DICVI</name>